<keyword evidence="3" id="KW-1185">Reference proteome</keyword>
<accession>A0A423W0S5</accession>
<sequence length="313" mass="35476">MSPDAGEKLLHEYLAFVEEDQVADVATQAQPATPADGFSKPGEEGLIAVNSSSASIPYYAPFAPHFNPGLESRDGSTGIDGTSGWKLYRMARDVFAKLEKRDYACPTGTSNCSSIGYPNSCCQTGTERAKLNSYNNSGHADKHCCLNSRRIPHDHRNHHHRVATLICEHLFKQNNPNINKNPDYYHNNSLLYFHLKNPNPNNRNINKNLHQPRRTSPPNLHQHHHHHPIRLLPHRLLRLLSSPRRRLLPDRPRLSDHLLPVHGLHDHHLQQRDRRRSPDGRPLLHRHHVGVCRRVVTVSLGCGGDGWVLPGWV</sequence>
<dbReference type="EMBL" id="LKEA01000031">
    <property type="protein sequence ID" value="ROV96819.1"/>
    <property type="molecule type" value="Genomic_DNA"/>
</dbReference>
<comment type="caution">
    <text evidence="2">The sequence shown here is derived from an EMBL/GenBank/DDBJ whole genome shotgun (WGS) entry which is preliminary data.</text>
</comment>
<evidence type="ECO:0000313" key="3">
    <source>
        <dbReference type="Proteomes" id="UP000283895"/>
    </source>
</evidence>
<gene>
    <name evidence="2" type="ORF">VMCG_07892</name>
</gene>
<name>A0A423W0S5_9PEZI</name>
<feature type="compositionally biased region" description="Basic and acidic residues" evidence="1">
    <location>
        <begin position="265"/>
        <end position="279"/>
    </location>
</feature>
<feature type="region of interest" description="Disordered" evidence="1">
    <location>
        <begin position="205"/>
        <end position="228"/>
    </location>
</feature>
<evidence type="ECO:0000256" key="1">
    <source>
        <dbReference type="SAM" id="MobiDB-lite"/>
    </source>
</evidence>
<dbReference type="Proteomes" id="UP000283895">
    <property type="component" value="Unassembled WGS sequence"/>
</dbReference>
<proteinExistence type="predicted"/>
<dbReference type="OrthoDB" id="2426396at2759"/>
<protein>
    <submittedName>
        <fullName evidence="2">Uncharacterized protein</fullName>
    </submittedName>
</protein>
<dbReference type="PANTHER" id="PTHR39599:SF2">
    <property type="entry name" value="ANCHORED PROTEIN, PUTATIVE (AFU_ORTHOLOGUE AFUA_1G09650)-RELATED"/>
    <property type="match status" value="1"/>
</dbReference>
<reference evidence="2 3" key="1">
    <citation type="submission" date="2015-09" db="EMBL/GenBank/DDBJ databases">
        <title>Host preference determinants of Valsa canker pathogens revealed by comparative genomics.</title>
        <authorList>
            <person name="Yin Z."/>
            <person name="Huang L."/>
        </authorList>
    </citation>
    <scope>NUCLEOTIDE SEQUENCE [LARGE SCALE GENOMIC DNA]</scope>
    <source>
        <strain evidence="2 3">03-1</strain>
    </source>
</reference>
<dbReference type="AlphaFoldDB" id="A0A423W0S5"/>
<feature type="region of interest" description="Disordered" evidence="1">
    <location>
        <begin position="265"/>
        <end position="284"/>
    </location>
</feature>
<dbReference type="PANTHER" id="PTHR39599">
    <property type="entry name" value="GPI-ANCHORED PROTEIN (EUROFUNG)-RELATED-RELATED"/>
    <property type="match status" value="1"/>
</dbReference>
<dbReference type="STRING" id="356882.A0A423W0S5"/>
<organism evidence="2 3">
    <name type="scientific">Cytospora schulzeri</name>
    <dbReference type="NCBI Taxonomy" id="448051"/>
    <lineage>
        <taxon>Eukaryota</taxon>
        <taxon>Fungi</taxon>
        <taxon>Dikarya</taxon>
        <taxon>Ascomycota</taxon>
        <taxon>Pezizomycotina</taxon>
        <taxon>Sordariomycetes</taxon>
        <taxon>Sordariomycetidae</taxon>
        <taxon>Diaporthales</taxon>
        <taxon>Cytosporaceae</taxon>
        <taxon>Cytospora</taxon>
    </lineage>
</organism>
<evidence type="ECO:0000313" key="2">
    <source>
        <dbReference type="EMBL" id="ROV96819.1"/>
    </source>
</evidence>